<evidence type="ECO:0000259" key="6">
    <source>
        <dbReference type="PROSITE" id="PS50021"/>
    </source>
</evidence>
<evidence type="ECO:0000313" key="8">
    <source>
        <dbReference type="Proteomes" id="UP000314294"/>
    </source>
</evidence>
<name>A0A4Z2EPI7_9TELE</name>
<keyword evidence="2" id="KW-0812">Transmembrane</keyword>
<evidence type="ECO:0000256" key="3">
    <source>
        <dbReference type="ARBA" id="ARBA00022737"/>
    </source>
</evidence>
<dbReference type="SUPFAM" id="SSF47576">
    <property type="entry name" value="Calponin-homology domain, CH-domain"/>
    <property type="match status" value="1"/>
</dbReference>
<evidence type="ECO:0000256" key="2">
    <source>
        <dbReference type="ARBA" id="ARBA00022692"/>
    </source>
</evidence>
<accession>A0A4Z2EPI7</accession>
<evidence type="ECO:0000256" key="1">
    <source>
        <dbReference type="ARBA" id="ARBA00004370"/>
    </source>
</evidence>
<dbReference type="GO" id="GO:0034993">
    <property type="term" value="C:meiotic nuclear membrane microtubule tethering complex"/>
    <property type="evidence" value="ECO:0007669"/>
    <property type="project" value="TreeGrafter"/>
</dbReference>
<dbReference type="Gene3D" id="1.10.418.10">
    <property type="entry name" value="Calponin-like domain"/>
    <property type="match status" value="2"/>
</dbReference>
<dbReference type="Pfam" id="PF00307">
    <property type="entry name" value="CH"/>
    <property type="match status" value="2"/>
</dbReference>
<dbReference type="SMART" id="SM00033">
    <property type="entry name" value="CH"/>
    <property type="match status" value="2"/>
</dbReference>
<keyword evidence="3" id="KW-0677">Repeat</keyword>
<dbReference type="GO" id="GO:0051015">
    <property type="term" value="F:actin filament binding"/>
    <property type="evidence" value="ECO:0007669"/>
    <property type="project" value="TreeGrafter"/>
</dbReference>
<keyword evidence="5" id="KW-0472">Membrane</keyword>
<evidence type="ECO:0000256" key="4">
    <source>
        <dbReference type="ARBA" id="ARBA00022989"/>
    </source>
</evidence>
<comment type="caution">
    <text evidence="7">The sequence shown here is derived from an EMBL/GenBank/DDBJ whole genome shotgun (WGS) entry which is preliminary data.</text>
</comment>
<feature type="domain" description="Calponin-homology (CH)" evidence="6">
    <location>
        <begin position="1"/>
        <end position="98"/>
    </location>
</feature>
<dbReference type="EMBL" id="SRLO01004200">
    <property type="protein sequence ID" value="TNN30713.1"/>
    <property type="molecule type" value="Genomic_DNA"/>
</dbReference>
<dbReference type="PANTHER" id="PTHR47535:SF9">
    <property type="entry name" value="CALPONIN-HOMOLOGY (CH) DOMAIN-CONTAINING PROTEIN"/>
    <property type="match status" value="1"/>
</dbReference>
<dbReference type="Proteomes" id="UP000314294">
    <property type="component" value="Unassembled WGS sequence"/>
</dbReference>
<gene>
    <name evidence="7" type="primary">CLMN</name>
    <name evidence="7" type="ORF">EYF80_059136</name>
</gene>
<dbReference type="InterPro" id="IPR052403">
    <property type="entry name" value="LINC-complex_assoc"/>
</dbReference>
<dbReference type="AlphaFoldDB" id="A0A4Z2EPI7"/>
<dbReference type="GO" id="GO:0005737">
    <property type="term" value="C:cytoplasm"/>
    <property type="evidence" value="ECO:0007669"/>
    <property type="project" value="TreeGrafter"/>
</dbReference>
<keyword evidence="8" id="KW-1185">Reference proteome</keyword>
<dbReference type="PROSITE" id="PS50021">
    <property type="entry name" value="CH"/>
    <property type="match status" value="2"/>
</dbReference>
<dbReference type="GO" id="GO:0005640">
    <property type="term" value="C:nuclear outer membrane"/>
    <property type="evidence" value="ECO:0007669"/>
    <property type="project" value="TreeGrafter"/>
</dbReference>
<proteinExistence type="predicted"/>
<protein>
    <submittedName>
        <fullName evidence="7">Calmin</fullName>
    </submittedName>
</protein>
<dbReference type="InterPro" id="IPR001715">
    <property type="entry name" value="CH_dom"/>
</dbReference>
<dbReference type="InterPro" id="IPR036872">
    <property type="entry name" value="CH_dom_sf"/>
</dbReference>
<keyword evidence="4" id="KW-1133">Transmembrane helix</keyword>
<dbReference type="OrthoDB" id="10017054at2759"/>
<dbReference type="PANTHER" id="PTHR47535">
    <property type="entry name" value="MUSCLE-SPECIFIC PROTEIN 300 KDA, ISOFORM G"/>
    <property type="match status" value="1"/>
</dbReference>
<comment type="subcellular location">
    <subcellularLocation>
        <location evidence="1">Membrane</location>
    </subcellularLocation>
</comment>
<dbReference type="GO" id="GO:0007097">
    <property type="term" value="P:nuclear migration"/>
    <property type="evidence" value="ECO:0007669"/>
    <property type="project" value="TreeGrafter"/>
</dbReference>
<reference evidence="7 8" key="1">
    <citation type="submission" date="2019-03" db="EMBL/GenBank/DDBJ databases">
        <title>First draft genome of Liparis tanakae, snailfish: a comprehensive survey of snailfish specific genes.</title>
        <authorList>
            <person name="Kim W."/>
            <person name="Song I."/>
            <person name="Jeong J.-H."/>
            <person name="Kim D."/>
            <person name="Kim S."/>
            <person name="Ryu S."/>
            <person name="Song J.Y."/>
            <person name="Lee S.K."/>
        </authorList>
    </citation>
    <scope>NUCLEOTIDE SEQUENCE [LARGE SCALE GENOMIC DNA]</scope>
    <source>
        <tissue evidence="7">Muscle</tissue>
    </source>
</reference>
<evidence type="ECO:0000313" key="7">
    <source>
        <dbReference type="EMBL" id="TNN30713.1"/>
    </source>
</evidence>
<sequence>MNVFLQRRDPPVKVRDLFTDIQDGRVLMALLEELSGCKLLYRFRPSSHRIFRLNNISKALAFLDDRHVKLPGVDASSIADGTPSAVLNLLWNMILYPFSCDLSPQPSDAGGYSCNTLPSKGRKAAREPKYHGKAIQALLRWVQRCTSKFGVEVCDFGRSWRSGLAFLAMIKSIDPDLVDLRENLSRQPRENMQLAFTIAQHSLDIPRLLEPEGKGSR</sequence>
<organism evidence="7 8">
    <name type="scientific">Liparis tanakae</name>
    <name type="common">Tanaka's snailfish</name>
    <dbReference type="NCBI Taxonomy" id="230148"/>
    <lineage>
        <taxon>Eukaryota</taxon>
        <taxon>Metazoa</taxon>
        <taxon>Chordata</taxon>
        <taxon>Craniata</taxon>
        <taxon>Vertebrata</taxon>
        <taxon>Euteleostomi</taxon>
        <taxon>Actinopterygii</taxon>
        <taxon>Neopterygii</taxon>
        <taxon>Teleostei</taxon>
        <taxon>Neoteleostei</taxon>
        <taxon>Acanthomorphata</taxon>
        <taxon>Eupercaria</taxon>
        <taxon>Perciformes</taxon>
        <taxon>Cottioidei</taxon>
        <taxon>Cottales</taxon>
        <taxon>Liparidae</taxon>
        <taxon>Liparis</taxon>
    </lineage>
</organism>
<evidence type="ECO:0000256" key="5">
    <source>
        <dbReference type="ARBA" id="ARBA00023136"/>
    </source>
</evidence>
<feature type="domain" description="Calponin-homology (CH)" evidence="6">
    <location>
        <begin position="132"/>
        <end position="217"/>
    </location>
</feature>